<dbReference type="InterPro" id="IPR029016">
    <property type="entry name" value="GAF-like_dom_sf"/>
</dbReference>
<evidence type="ECO:0000256" key="10">
    <source>
        <dbReference type="ARBA" id="ARBA00022912"/>
    </source>
</evidence>
<dbReference type="KEGG" id="stri:C7M71_004430"/>
<keyword evidence="2" id="KW-0597">Phosphoprotein</keyword>
<proteinExistence type="predicted"/>
<dbReference type="SUPFAM" id="SSF55781">
    <property type="entry name" value="GAF domain-like"/>
    <property type="match status" value="1"/>
</dbReference>
<keyword evidence="20" id="KW-1185">Reference proteome</keyword>
<dbReference type="PANTHER" id="PTHR43156">
    <property type="entry name" value="STAGE II SPORULATION PROTEIN E-RELATED"/>
    <property type="match status" value="1"/>
</dbReference>
<dbReference type="FunFam" id="3.60.40.10:FF:000005">
    <property type="entry name" value="Serine/threonine protein phosphatase"/>
    <property type="match status" value="1"/>
</dbReference>
<evidence type="ECO:0000256" key="2">
    <source>
        <dbReference type="ARBA" id="ARBA00022553"/>
    </source>
</evidence>
<organism evidence="19 20">
    <name type="scientific">Peterkaempfera bronchialis</name>
    <dbReference type="NCBI Taxonomy" id="2126346"/>
    <lineage>
        <taxon>Bacteria</taxon>
        <taxon>Bacillati</taxon>
        <taxon>Actinomycetota</taxon>
        <taxon>Actinomycetes</taxon>
        <taxon>Kitasatosporales</taxon>
        <taxon>Streptomycetaceae</taxon>
        <taxon>Peterkaempfera</taxon>
    </lineage>
</organism>
<dbReference type="EMBL" id="CP031264">
    <property type="protein sequence ID" value="AXI76816.1"/>
    <property type="molecule type" value="Genomic_DNA"/>
</dbReference>
<dbReference type="PANTHER" id="PTHR43156:SF2">
    <property type="entry name" value="STAGE II SPORULATION PROTEIN E"/>
    <property type="match status" value="1"/>
</dbReference>
<keyword evidence="4" id="KW-0479">Metal-binding</keyword>
<evidence type="ECO:0000256" key="15">
    <source>
        <dbReference type="ARBA" id="ARBA00081350"/>
    </source>
</evidence>
<dbReference type="Proteomes" id="UP000249340">
    <property type="component" value="Chromosome"/>
</dbReference>
<dbReference type="InterPro" id="IPR052016">
    <property type="entry name" value="Bact_Sigma-Reg"/>
</dbReference>
<dbReference type="Pfam" id="PF07228">
    <property type="entry name" value="SpoIIE"/>
    <property type="match status" value="1"/>
</dbReference>
<dbReference type="GO" id="GO:0005524">
    <property type="term" value="F:ATP binding"/>
    <property type="evidence" value="ECO:0007669"/>
    <property type="project" value="UniProtKB-KW"/>
</dbReference>
<feature type="coiled-coil region" evidence="16">
    <location>
        <begin position="185"/>
        <end position="226"/>
    </location>
</feature>
<evidence type="ECO:0000256" key="9">
    <source>
        <dbReference type="ARBA" id="ARBA00022842"/>
    </source>
</evidence>
<keyword evidence="10" id="KW-0904">Protein phosphatase</keyword>
<feature type="domain" description="PPM-type phosphatase" evidence="18">
    <location>
        <begin position="445"/>
        <end position="654"/>
    </location>
</feature>
<protein>
    <recommendedName>
        <fullName evidence="1">protein-serine/threonine phosphatase</fullName>
        <ecNumber evidence="1">3.1.3.16</ecNumber>
    </recommendedName>
    <alternativeName>
        <fullName evidence="15">Protein-serine/threonine phosphatase</fullName>
    </alternativeName>
    <alternativeName>
        <fullName evidence="14">Serine/threonine-protein kinase</fullName>
    </alternativeName>
</protein>
<dbReference type="InterPro" id="IPR036457">
    <property type="entry name" value="PPM-type-like_dom_sf"/>
</dbReference>
<evidence type="ECO:0000259" key="18">
    <source>
        <dbReference type="SMART" id="SM00331"/>
    </source>
</evidence>
<dbReference type="EC" id="3.1.3.16" evidence="1"/>
<evidence type="ECO:0000256" key="13">
    <source>
        <dbReference type="ARBA" id="ARBA00056274"/>
    </source>
</evidence>
<evidence type="ECO:0000256" key="4">
    <source>
        <dbReference type="ARBA" id="ARBA00022723"/>
    </source>
</evidence>
<dbReference type="AlphaFoldDB" id="A0A345SSW1"/>
<keyword evidence="11" id="KW-0464">Manganese</keyword>
<keyword evidence="9" id="KW-0460">Magnesium</keyword>
<evidence type="ECO:0000313" key="19">
    <source>
        <dbReference type="EMBL" id="AXI76816.1"/>
    </source>
</evidence>
<comment type="function">
    <text evidence="13">Primarily acts as an independent SigF regulator that is sensitive to the osmosensory signal, mediating the cross talk of PknD with the SigF regulon. Possesses both phosphatase and kinase activities. The kinase domain functions as a classic anti-sigma factor-like kinase to phosphorylate the anti-anti-sigma factor domain at the canonical regulatory site, and the phosphatase domain antagonizes this activity.</text>
</comment>
<gene>
    <name evidence="19" type="ORF">C7M71_004430</name>
</gene>
<reference evidence="20" key="1">
    <citation type="submission" date="2018-07" db="EMBL/GenBank/DDBJ databases">
        <title>Streptacidiphilus bronchialis DSM 106435 chromosome.</title>
        <authorList>
            <person name="Batra D."/>
            <person name="Gulvik C.A."/>
        </authorList>
    </citation>
    <scope>NUCLEOTIDE SEQUENCE [LARGE SCALE GENOMIC DNA]</scope>
    <source>
        <strain evidence="20">DSM 106435</strain>
    </source>
</reference>
<dbReference type="GO" id="GO:0016301">
    <property type="term" value="F:kinase activity"/>
    <property type="evidence" value="ECO:0007669"/>
    <property type="project" value="UniProtKB-KW"/>
</dbReference>
<evidence type="ECO:0000256" key="1">
    <source>
        <dbReference type="ARBA" id="ARBA00013081"/>
    </source>
</evidence>
<sequence length="785" mass="85334">MPQGSVTEMRGTDTRAKAEVLALSAFLKQLFALLETSLTRYAVRCHRDKGAVSRYLSGQRVPPQDFVDDLLCHVTEITGQPVTAEVQEQAHRLRLEALRVSNGSAYELELLRQRLRTAEEELHHAKVRERVLVKAVADQEARAARAEQRHRQLERGWSDRAAQTAPGIGTALTGSGTSVGADDELAALHAELASMKVELERAQRLKQESEQDCLRLEAQLLAAEARLQSRASDGPVAELESRYAGLLRAAGRVVGTSLNLRQTAEEICDLMVPAVADLACVDLPEAGDVLATTASMRRLACRFGPEMSSWQHLLHEEQRIPLNVWDSVGSRLYQDEPVVIRRISPTVDAECAALLGDGSTAPWFANCSLMAVPLTVRGGFIGLLLLARSPDHQPFEEADALSLRALTDIAARSIETAQQHRNEVLASLSLQRSMLPESPPELAGARIAFGYQPSDEHIHVGGDWFDAVPLPGGRVALVIGDVMGHGLHSAAAMGRFRSAMQTLTALDLAPADVLIQLDDLCLRLNDQALTTCLYVVYDPVARTCTAANAGHLPPLLIAPDGDVVFVDVPPGPPIGAGAWPFDTVTFSVADGSRLVFYTNGLVFAEHRDITEGLDRLHAVAASCDPEPQAVCDRLLAELAPDYLRDDVALVAARLDGIPEEDVRGWTLRSQASEVRRARALVAGELTRWGLDMLVHTARLLVSETTTAALEQCPETIDLRVMRLRSTVVVEVVHDRRGADAQSHLGAGDDAIRRSGILAMSKSWGVARRSTGHVLWFDLFIPTEGS</sequence>
<dbReference type="SMART" id="SM00331">
    <property type="entry name" value="PP2C_SIG"/>
    <property type="match status" value="1"/>
</dbReference>
<keyword evidence="3" id="KW-0808">Transferase</keyword>
<comment type="catalytic activity">
    <reaction evidence="12">
        <text>O-phospho-L-seryl-[protein] + H2O = L-seryl-[protein] + phosphate</text>
        <dbReference type="Rhea" id="RHEA:20629"/>
        <dbReference type="Rhea" id="RHEA-COMP:9863"/>
        <dbReference type="Rhea" id="RHEA-COMP:11604"/>
        <dbReference type="ChEBI" id="CHEBI:15377"/>
        <dbReference type="ChEBI" id="CHEBI:29999"/>
        <dbReference type="ChEBI" id="CHEBI:43474"/>
        <dbReference type="ChEBI" id="CHEBI:83421"/>
        <dbReference type="EC" id="3.1.3.16"/>
    </reaction>
</comment>
<keyword evidence="5" id="KW-0547">Nucleotide-binding</keyword>
<keyword evidence="6" id="KW-0418">Kinase</keyword>
<dbReference type="RefSeq" id="WP_111490380.1">
    <property type="nucleotide sequence ID" value="NZ_CP031264.1"/>
</dbReference>
<evidence type="ECO:0000313" key="20">
    <source>
        <dbReference type="Proteomes" id="UP000249340"/>
    </source>
</evidence>
<evidence type="ECO:0000256" key="17">
    <source>
        <dbReference type="SAM" id="MobiDB-lite"/>
    </source>
</evidence>
<feature type="compositionally biased region" description="Basic and acidic residues" evidence="17">
    <location>
        <begin position="144"/>
        <end position="158"/>
    </location>
</feature>
<evidence type="ECO:0000256" key="14">
    <source>
        <dbReference type="ARBA" id="ARBA00075117"/>
    </source>
</evidence>
<dbReference type="InterPro" id="IPR003018">
    <property type="entry name" value="GAF"/>
</dbReference>
<dbReference type="InterPro" id="IPR001932">
    <property type="entry name" value="PPM-type_phosphatase-like_dom"/>
</dbReference>
<evidence type="ECO:0000256" key="5">
    <source>
        <dbReference type="ARBA" id="ARBA00022741"/>
    </source>
</evidence>
<evidence type="ECO:0000256" key="8">
    <source>
        <dbReference type="ARBA" id="ARBA00022840"/>
    </source>
</evidence>
<evidence type="ECO:0000256" key="6">
    <source>
        <dbReference type="ARBA" id="ARBA00022777"/>
    </source>
</evidence>
<feature type="region of interest" description="Disordered" evidence="17">
    <location>
        <begin position="144"/>
        <end position="176"/>
    </location>
</feature>
<dbReference type="Pfam" id="PF01590">
    <property type="entry name" value="GAF"/>
    <property type="match status" value="1"/>
</dbReference>
<dbReference type="OrthoDB" id="5480569at2"/>
<evidence type="ECO:0000256" key="16">
    <source>
        <dbReference type="SAM" id="Coils"/>
    </source>
</evidence>
<accession>A0A345SSW1</accession>
<evidence type="ECO:0000256" key="11">
    <source>
        <dbReference type="ARBA" id="ARBA00023211"/>
    </source>
</evidence>
<keyword evidence="16" id="KW-0175">Coiled coil</keyword>
<keyword evidence="7" id="KW-0378">Hydrolase</keyword>
<evidence type="ECO:0000256" key="3">
    <source>
        <dbReference type="ARBA" id="ARBA00022679"/>
    </source>
</evidence>
<name>A0A345SSW1_9ACTN</name>
<dbReference type="GO" id="GO:0004722">
    <property type="term" value="F:protein serine/threonine phosphatase activity"/>
    <property type="evidence" value="ECO:0007669"/>
    <property type="project" value="UniProtKB-EC"/>
</dbReference>
<dbReference type="Gene3D" id="3.60.40.10">
    <property type="entry name" value="PPM-type phosphatase domain"/>
    <property type="match status" value="1"/>
</dbReference>
<evidence type="ECO:0000256" key="7">
    <source>
        <dbReference type="ARBA" id="ARBA00022801"/>
    </source>
</evidence>
<keyword evidence="8" id="KW-0067">ATP-binding</keyword>
<dbReference type="SUPFAM" id="SSF81606">
    <property type="entry name" value="PP2C-like"/>
    <property type="match status" value="1"/>
</dbReference>
<evidence type="ECO:0000256" key="12">
    <source>
        <dbReference type="ARBA" id="ARBA00047761"/>
    </source>
</evidence>
<dbReference type="GO" id="GO:0046872">
    <property type="term" value="F:metal ion binding"/>
    <property type="evidence" value="ECO:0007669"/>
    <property type="project" value="UniProtKB-KW"/>
</dbReference>
<dbReference type="Gene3D" id="3.30.450.40">
    <property type="match status" value="1"/>
</dbReference>